<accession>A0A4R6M7I6</accession>
<dbReference type="InterPro" id="IPR002052">
    <property type="entry name" value="DNA_methylase_N6_adenine_CS"/>
</dbReference>
<name>A0A4R6M7I6_9GAMM</name>
<keyword evidence="1 6" id="KW-0963">Cytoplasm</keyword>
<dbReference type="PANTHER" id="PTHR47816:SF4">
    <property type="entry name" value="RIBOSOMAL RNA SMALL SUBUNIT METHYLTRANSFERASE C"/>
    <property type="match status" value="1"/>
</dbReference>
<feature type="domain" description="Methyltransferase small" evidence="7">
    <location>
        <begin position="174"/>
        <end position="346"/>
    </location>
</feature>
<evidence type="ECO:0000259" key="8">
    <source>
        <dbReference type="Pfam" id="PF08468"/>
    </source>
</evidence>
<evidence type="ECO:0000256" key="1">
    <source>
        <dbReference type="ARBA" id="ARBA00022490"/>
    </source>
</evidence>
<dbReference type="InterPro" id="IPR013675">
    <property type="entry name" value="Mtase_sm_N"/>
</dbReference>
<dbReference type="SUPFAM" id="SSF53335">
    <property type="entry name" value="S-adenosyl-L-methionine-dependent methyltransferases"/>
    <property type="match status" value="1"/>
</dbReference>
<keyword evidence="4 6" id="KW-0808">Transferase</keyword>
<evidence type="ECO:0000259" key="7">
    <source>
        <dbReference type="Pfam" id="PF05175"/>
    </source>
</evidence>
<dbReference type="CDD" id="cd02440">
    <property type="entry name" value="AdoMet_MTases"/>
    <property type="match status" value="1"/>
</dbReference>
<dbReference type="GO" id="GO:0005737">
    <property type="term" value="C:cytoplasm"/>
    <property type="evidence" value="ECO:0007669"/>
    <property type="project" value="UniProtKB-SubCell"/>
</dbReference>
<keyword evidence="10" id="KW-1185">Reference proteome</keyword>
<dbReference type="RefSeq" id="WP_133503872.1">
    <property type="nucleotide sequence ID" value="NZ_SNXC01000012.1"/>
</dbReference>
<evidence type="ECO:0000313" key="9">
    <source>
        <dbReference type="EMBL" id="TDO97284.1"/>
    </source>
</evidence>
<dbReference type="InterPro" id="IPR023543">
    <property type="entry name" value="rRNA_ssu_MeTfrase_C"/>
</dbReference>
<comment type="catalytic activity">
    <reaction evidence="6">
        <text>guanosine(1207) in 16S rRNA + S-adenosyl-L-methionine = N(2)-methylguanosine(1207) in 16S rRNA + S-adenosyl-L-homocysteine + H(+)</text>
        <dbReference type="Rhea" id="RHEA:42736"/>
        <dbReference type="Rhea" id="RHEA-COMP:10213"/>
        <dbReference type="Rhea" id="RHEA-COMP:10214"/>
        <dbReference type="ChEBI" id="CHEBI:15378"/>
        <dbReference type="ChEBI" id="CHEBI:57856"/>
        <dbReference type="ChEBI" id="CHEBI:59789"/>
        <dbReference type="ChEBI" id="CHEBI:74269"/>
        <dbReference type="ChEBI" id="CHEBI:74481"/>
        <dbReference type="EC" id="2.1.1.172"/>
    </reaction>
</comment>
<organism evidence="9 10">
    <name type="scientific">Marinomonas balearica</name>
    <dbReference type="NCBI Taxonomy" id="491947"/>
    <lineage>
        <taxon>Bacteria</taxon>
        <taxon>Pseudomonadati</taxon>
        <taxon>Pseudomonadota</taxon>
        <taxon>Gammaproteobacteria</taxon>
        <taxon>Oceanospirillales</taxon>
        <taxon>Oceanospirillaceae</taxon>
        <taxon>Marinomonas</taxon>
    </lineage>
</organism>
<dbReference type="InterPro" id="IPR046977">
    <property type="entry name" value="RsmC/RlmG"/>
</dbReference>
<evidence type="ECO:0000256" key="5">
    <source>
        <dbReference type="ARBA" id="ARBA00022691"/>
    </source>
</evidence>
<dbReference type="OrthoDB" id="29650at2"/>
<dbReference type="PANTHER" id="PTHR47816">
    <property type="entry name" value="RIBOSOMAL RNA SMALL SUBUNIT METHYLTRANSFERASE C"/>
    <property type="match status" value="1"/>
</dbReference>
<dbReference type="GO" id="GO:0052914">
    <property type="term" value="F:16S rRNA (guanine(1207)-N(2))-methyltransferase activity"/>
    <property type="evidence" value="ECO:0007669"/>
    <property type="project" value="UniProtKB-EC"/>
</dbReference>
<evidence type="ECO:0000256" key="2">
    <source>
        <dbReference type="ARBA" id="ARBA00022552"/>
    </source>
</evidence>
<evidence type="ECO:0000256" key="6">
    <source>
        <dbReference type="HAMAP-Rule" id="MF_01862"/>
    </source>
</evidence>
<dbReference type="Pfam" id="PF05175">
    <property type="entry name" value="MTS"/>
    <property type="match status" value="1"/>
</dbReference>
<comment type="caution">
    <text evidence="9">The sequence shown here is derived from an EMBL/GenBank/DDBJ whole genome shotgun (WGS) entry which is preliminary data.</text>
</comment>
<dbReference type="HAMAP" id="MF_01862">
    <property type="entry name" value="16SrRNA_methyltr_C"/>
    <property type="match status" value="1"/>
</dbReference>
<comment type="similarity">
    <text evidence="6">Belongs to the methyltransferase superfamily. RsmC family.</text>
</comment>
<keyword evidence="3 6" id="KW-0489">Methyltransferase</keyword>
<proteinExistence type="inferred from homology"/>
<dbReference type="EC" id="2.1.1.172" evidence="6"/>
<dbReference type="PROSITE" id="PS00092">
    <property type="entry name" value="N6_MTASE"/>
    <property type="match status" value="1"/>
</dbReference>
<dbReference type="Gene3D" id="3.40.50.150">
    <property type="entry name" value="Vaccinia Virus protein VP39"/>
    <property type="match status" value="2"/>
</dbReference>
<comment type="subunit">
    <text evidence="6">Monomer.</text>
</comment>
<reference evidence="9 10" key="1">
    <citation type="submission" date="2019-03" db="EMBL/GenBank/DDBJ databases">
        <title>Genomic Encyclopedia of Type Strains, Phase III (KMG-III): the genomes of soil and plant-associated and newly described type strains.</title>
        <authorList>
            <person name="Whitman W."/>
        </authorList>
    </citation>
    <scope>NUCLEOTIDE SEQUENCE [LARGE SCALE GENOMIC DNA]</scope>
    <source>
        <strain evidence="9 10">CECT 7378</strain>
    </source>
</reference>
<comment type="function">
    <text evidence="6">Specifically methylates the guanine in position 1207 of 16S rRNA in the 30S particle.</text>
</comment>
<sequence>MNLNPPSQLLERSLDQLNGKVLVANPEDDFPVLLSQQSDVFAWCQSRTVFDGLSHLGMNDAKLQFTAHWVQQNESDQFDHIIIYQPKAKELLTYLLACVLPTLKIGGFVWLVGDNKSGVKSSVKKLSAPLSAVGKHDGAKHCLLYQAQKTEDAKAFAFEDWITRWEQDVAGCSFTLCSIPGVFGHGKLDKGTELLLDQLSKHRFMSGVNQARILDFGCGDGVISMWLHKHTGANVTSLDDSALALKATQLTFEANGATEALTALASNGLKEVKGRFNYVITNPPFHTGISTDYSVAERFFIGVKQHLTLNGELFVVANDFLRYSPMLDAALGGHTRLERDRGFAVYHARQPKK</sequence>
<evidence type="ECO:0000313" key="10">
    <source>
        <dbReference type="Proteomes" id="UP000294656"/>
    </source>
</evidence>
<protein>
    <recommendedName>
        <fullName evidence="6">Ribosomal RNA small subunit methyltransferase C</fullName>
        <ecNumber evidence="6">2.1.1.172</ecNumber>
    </recommendedName>
    <alternativeName>
        <fullName evidence="6">16S rRNA m2G1207 methyltransferase</fullName>
    </alternativeName>
    <alternativeName>
        <fullName evidence="6">rRNA (guanine-N(2)-)-methyltransferase RsmC</fullName>
    </alternativeName>
</protein>
<dbReference type="InterPro" id="IPR029063">
    <property type="entry name" value="SAM-dependent_MTases_sf"/>
</dbReference>
<dbReference type="EMBL" id="SNXC01000012">
    <property type="protein sequence ID" value="TDO97284.1"/>
    <property type="molecule type" value="Genomic_DNA"/>
</dbReference>
<gene>
    <name evidence="6" type="primary">rsmC</name>
    <name evidence="9" type="ORF">DFP79_2101</name>
</gene>
<dbReference type="Pfam" id="PF08468">
    <property type="entry name" value="MTS_N"/>
    <property type="match status" value="1"/>
</dbReference>
<feature type="domain" description="Methyltransferase small N-terminal" evidence="8">
    <location>
        <begin position="7"/>
        <end position="164"/>
    </location>
</feature>
<keyword evidence="5 6" id="KW-0949">S-adenosyl-L-methionine</keyword>
<evidence type="ECO:0000256" key="4">
    <source>
        <dbReference type="ARBA" id="ARBA00022679"/>
    </source>
</evidence>
<evidence type="ECO:0000256" key="3">
    <source>
        <dbReference type="ARBA" id="ARBA00022603"/>
    </source>
</evidence>
<dbReference type="GO" id="GO:0003676">
    <property type="term" value="F:nucleic acid binding"/>
    <property type="evidence" value="ECO:0007669"/>
    <property type="project" value="InterPro"/>
</dbReference>
<dbReference type="InterPro" id="IPR007848">
    <property type="entry name" value="Small_mtfrase_dom"/>
</dbReference>
<dbReference type="Proteomes" id="UP000294656">
    <property type="component" value="Unassembled WGS sequence"/>
</dbReference>
<dbReference type="AlphaFoldDB" id="A0A4R6M7I6"/>
<keyword evidence="2 6" id="KW-0698">rRNA processing</keyword>
<comment type="subcellular location">
    <subcellularLocation>
        <location evidence="6">Cytoplasm</location>
    </subcellularLocation>
</comment>